<dbReference type="PANTHER" id="PTHR42924">
    <property type="entry name" value="EXONUCLEASE"/>
    <property type="match status" value="1"/>
</dbReference>
<protein>
    <submittedName>
        <fullName evidence="2">PHP domain-containing protein</fullName>
    </submittedName>
</protein>
<dbReference type="CDD" id="cd07432">
    <property type="entry name" value="PHP_HisPPase"/>
    <property type="match status" value="1"/>
</dbReference>
<dbReference type="SMART" id="SM00481">
    <property type="entry name" value="POLIIIAc"/>
    <property type="match status" value="1"/>
</dbReference>
<comment type="caution">
    <text evidence="2">The sequence shown here is derived from an EMBL/GenBank/DDBJ whole genome shotgun (WGS) entry which is preliminary data.</text>
</comment>
<feature type="domain" description="Polymerase/histidinol phosphatase N-terminal" evidence="1">
    <location>
        <begin position="3"/>
        <end position="69"/>
    </location>
</feature>
<dbReference type="AlphaFoldDB" id="A0AA41R3W2"/>
<dbReference type="InterPro" id="IPR016195">
    <property type="entry name" value="Pol/histidinol_Pase-like"/>
</dbReference>
<dbReference type="Pfam" id="PF02811">
    <property type="entry name" value="PHP"/>
    <property type="match status" value="1"/>
</dbReference>
<dbReference type="GO" id="GO:0004534">
    <property type="term" value="F:5'-3' RNA exonuclease activity"/>
    <property type="evidence" value="ECO:0007669"/>
    <property type="project" value="TreeGrafter"/>
</dbReference>
<evidence type="ECO:0000313" key="2">
    <source>
        <dbReference type="EMBL" id="MCJ8501532.1"/>
    </source>
</evidence>
<dbReference type="InterPro" id="IPR003141">
    <property type="entry name" value="Pol/His_phosphatase_N"/>
</dbReference>
<dbReference type="PANTHER" id="PTHR42924:SF3">
    <property type="entry name" value="POLYMERASE_HISTIDINOL PHOSPHATASE N-TERMINAL DOMAIN-CONTAINING PROTEIN"/>
    <property type="match status" value="1"/>
</dbReference>
<gene>
    <name evidence="2" type="ORF">MRX98_13175</name>
</gene>
<evidence type="ECO:0000313" key="3">
    <source>
        <dbReference type="Proteomes" id="UP001165427"/>
    </source>
</evidence>
<dbReference type="EMBL" id="JALJRB010000014">
    <property type="protein sequence ID" value="MCJ8501532.1"/>
    <property type="molecule type" value="Genomic_DNA"/>
</dbReference>
<dbReference type="GO" id="GO:0035312">
    <property type="term" value="F:5'-3' DNA exonuclease activity"/>
    <property type="evidence" value="ECO:0007669"/>
    <property type="project" value="TreeGrafter"/>
</dbReference>
<keyword evidence="3" id="KW-1185">Reference proteome</keyword>
<proteinExistence type="predicted"/>
<dbReference type="InterPro" id="IPR004013">
    <property type="entry name" value="PHP_dom"/>
</dbReference>
<reference evidence="2" key="1">
    <citation type="submission" date="2022-04" db="EMBL/GenBank/DDBJ databases">
        <title>Desulfatitalea alkaliphila sp. nov., a novel anaerobic sulfate-reducing bacterium isolated from terrestrial mud volcano, Taman Peninsula, Russia.</title>
        <authorList>
            <person name="Khomyakova M.A."/>
            <person name="Merkel A.Y."/>
            <person name="Slobodkin A.I."/>
        </authorList>
    </citation>
    <scope>NUCLEOTIDE SEQUENCE</scope>
    <source>
        <strain evidence="2">M08but</strain>
    </source>
</reference>
<dbReference type="Gene3D" id="3.20.20.140">
    <property type="entry name" value="Metal-dependent hydrolases"/>
    <property type="match status" value="1"/>
</dbReference>
<name>A0AA41R3W2_9BACT</name>
<evidence type="ECO:0000259" key="1">
    <source>
        <dbReference type="SMART" id="SM00481"/>
    </source>
</evidence>
<dbReference type="RefSeq" id="WP_246909500.1">
    <property type="nucleotide sequence ID" value="NZ_JALJRB010000014.1"/>
</dbReference>
<dbReference type="Proteomes" id="UP001165427">
    <property type="component" value="Unassembled WGS sequence"/>
</dbReference>
<accession>A0AA41R3W2</accession>
<organism evidence="2 3">
    <name type="scientific">Desulfatitalea alkaliphila</name>
    <dbReference type="NCBI Taxonomy" id="2929485"/>
    <lineage>
        <taxon>Bacteria</taxon>
        <taxon>Pseudomonadati</taxon>
        <taxon>Thermodesulfobacteriota</taxon>
        <taxon>Desulfobacteria</taxon>
        <taxon>Desulfobacterales</taxon>
        <taxon>Desulfosarcinaceae</taxon>
        <taxon>Desulfatitalea</taxon>
    </lineage>
</organism>
<dbReference type="SUPFAM" id="SSF89550">
    <property type="entry name" value="PHP domain-like"/>
    <property type="match status" value="1"/>
</dbReference>
<sequence>MLFDIHVHTTLSACSCLTLNEILENAGRLGLQGVCITDHQTMAVRRRLREGVQPNGLCVLFGMEYSTPQGDFLLFGPHDNLPAGLSAGELMRLVRQSAGVAVAAHPCRLSRPLDERLLRSGYRPIIETLNGRSTAAENAAAADLAARHGLTTTCGGSDAHALQELGRFATRFSAPIRSRSDLIQALQGGKGRPVAMSDTSLALAV</sequence>
<dbReference type="Pfam" id="PF13263">
    <property type="entry name" value="PHP_C"/>
    <property type="match status" value="1"/>
</dbReference>
<dbReference type="InterPro" id="IPR052018">
    <property type="entry name" value="PHP_domain"/>
</dbReference>